<evidence type="ECO:0000313" key="2">
    <source>
        <dbReference type="Proteomes" id="UP000297734"/>
    </source>
</evidence>
<name>A0A4Z0B379_9PSED</name>
<gene>
    <name evidence="1" type="ORF">DYL61_16820</name>
</gene>
<dbReference type="OrthoDB" id="6892979at2"/>
<organism evidence="1 2">
    <name type="scientific">Pseudomonas nabeulensis</name>
    <dbReference type="NCBI Taxonomy" id="2293833"/>
    <lineage>
        <taxon>Bacteria</taxon>
        <taxon>Pseudomonadati</taxon>
        <taxon>Pseudomonadota</taxon>
        <taxon>Gammaproteobacteria</taxon>
        <taxon>Pseudomonadales</taxon>
        <taxon>Pseudomonadaceae</taxon>
        <taxon>Pseudomonas</taxon>
    </lineage>
</organism>
<protein>
    <submittedName>
        <fullName evidence="1">Uncharacterized protein</fullName>
    </submittedName>
</protein>
<keyword evidence="2" id="KW-1185">Reference proteome</keyword>
<dbReference type="EMBL" id="QUZT01000030">
    <property type="protein sequence ID" value="TFY92889.1"/>
    <property type="molecule type" value="Genomic_DNA"/>
</dbReference>
<accession>A0A4Z0B379</accession>
<comment type="caution">
    <text evidence="1">The sequence shown here is derived from an EMBL/GenBank/DDBJ whole genome shotgun (WGS) entry which is preliminary data.</text>
</comment>
<proteinExistence type="predicted"/>
<sequence>MSQHYFETSHKGFPITVILGWDRPMQHFFLVIKKPVELMGDPKYFHDDEVLYSNLYDANAFGHDLEYFDEVLRHFRIVVPASMIAQVLRDSLRNIGNRVVKHEADGSFAELTA</sequence>
<dbReference type="RefSeq" id="WP_135309257.1">
    <property type="nucleotide sequence ID" value="NZ_QUZT01000030.1"/>
</dbReference>
<dbReference type="AlphaFoldDB" id="A0A4Z0B379"/>
<reference evidence="1 2" key="1">
    <citation type="journal article" date="2019" name="Syst. Appl. Microbiol.">
        <title>New species of pathogenic Pseudomonas isolated from citrus in Tunisia: Proposal of Pseudomonas kairouanensis sp. nov. and Pseudomonas nabeulensis sp. nov.</title>
        <authorList>
            <person name="Oueslati M."/>
            <person name="Mulet M."/>
            <person name="Gomila M."/>
            <person name="Berge O."/>
            <person name="Hajlaoui M.R."/>
            <person name="Lalucat J."/>
            <person name="Sadfi-Zouaoui N."/>
            <person name="Garcia-Valdes E."/>
        </authorList>
    </citation>
    <scope>NUCLEOTIDE SEQUENCE [LARGE SCALE GENOMIC DNA]</scope>
    <source>
        <strain evidence="1 2">E10B</strain>
    </source>
</reference>
<dbReference type="Proteomes" id="UP000297734">
    <property type="component" value="Unassembled WGS sequence"/>
</dbReference>
<evidence type="ECO:0000313" key="1">
    <source>
        <dbReference type="EMBL" id="TFY92889.1"/>
    </source>
</evidence>